<evidence type="ECO:0000256" key="1">
    <source>
        <dbReference type="SAM" id="MobiDB-lite"/>
    </source>
</evidence>
<feature type="signal peptide" evidence="2">
    <location>
        <begin position="1"/>
        <end position="25"/>
    </location>
</feature>
<feature type="chain" id="PRO_5010320604" description="DUF4412 domain-containing protein" evidence="2">
    <location>
        <begin position="26"/>
        <end position="277"/>
    </location>
</feature>
<name>A0A1S2VI55_9BACT</name>
<feature type="region of interest" description="Disordered" evidence="1">
    <location>
        <begin position="177"/>
        <end position="229"/>
    </location>
</feature>
<dbReference type="EMBL" id="MORL01000008">
    <property type="protein sequence ID" value="OIN58090.1"/>
    <property type="molecule type" value="Genomic_DNA"/>
</dbReference>
<protein>
    <recommendedName>
        <fullName evidence="5">DUF4412 domain-containing protein</fullName>
    </recommendedName>
</protein>
<organism evidence="3 4">
    <name type="scientific">Arsenicibacter rosenii</name>
    <dbReference type="NCBI Taxonomy" id="1750698"/>
    <lineage>
        <taxon>Bacteria</taxon>
        <taxon>Pseudomonadati</taxon>
        <taxon>Bacteroidota</taxon>
        <taxon>Cytophagia</taxon>
        <taxon>Cytophagales</taxon>
        <taxon>Spirosomataceae</taxon>
        <taxon>Arsenicibacter</taxon>
    </lineage>
</organism>
<gene>
    <name evidence="3" type="ORF">BLX24_16315</name>
</gene>
<feature type="region of interest" description="Disordered" evidence="1">
    <location>
        <begin position="243"/>
        <end position="277"/>
    </location>
</feature>
<dbReference type="Proteomes" id="UP000181790">
    <property type="component" value="Unassembled WGS sequence"/>
</dbReference>
<reference evidence="3 4" key="1">
    <citation type="submission" date="2016-10" db="EMBL/GenBank/DDBJ databases">
        <title>Arsenicibacter rosenii gen. nov., sp. nov., an efficient arsenic-methylating bacterium isolated from an arsenic-contaminated paddy soil.</title>
        <authorList>
            <person name="Huang K."/>
        </authorList>
    </citation>
    <scope>NUCLEOTIDE SEQUENCE [LARGE SCALE GENOMIC DNA]</scope>
    <source>
        <strain evidence="3 4">SM-1</strain>
    </source>
</reference>
<dbReference type="AlphaFoldDB" id="A0A1S2VI55"/>
<feature type="compositionally biased region" description="Basic and acidic residues" evidence="1">
    <location>
        <begin position="258"/>
        <end position="277"/>
    </location>
</feature>
<keyword evidence="2" id="KW-0732">Signal</keyword>
<evidence type="ECO:0000313" key="4">
    <source>
        <dbReference type="Proteomes" id="UP000181790"/>
    </source>
</evidence>
<feature type="compositionally biased region" description="Gly residues" evidence="1">
    <location>
        <begin position="177"/>
        <end position="225"/>
    </location>
</feature>
<proteinExistence type="predicted"/>
<evidence type="ECO:0008006" key="5">
    <source>
        <dbReference type="Google" id="ProtNLM"/>
    </source>
</evidence>
<evidence type="ECO:0000256" key="2">
    <source>
        <dbReference type="SAM" id="SignalP"/>
    </source>
</evidence>
<dbReference type="RefSeq" id="WP_071504240.1">
    <property type="nucleotide sequence ID" value="NZ_MORL01000008.1"/>
</dbReference>
<evidence type="ECO:0000313" key="3">
    <source>
        <dbReference type="EMBL" id="OIN58090.1"/>
    </source>
</evidence>
<accession>A0A1S2VI55</accession>
<comment type="caution">
    <text evidence="3">The sequence shown here is derived from an EMBL/GenBank/DDBJ whole genome shotgun (WGS) entry which is preliminary data.</text>
</comment>
<sequence>MKKLILTFLLTPAALFAAMAQTPSADEVLDKYLAAIGGKDFVKGITDLRIEMSADFNGNTALITRKAKAPNKSSMTINMNGMEVMKMTSDGTKAASGGMRGTQAMEGAAAQSYILQNSLFPEAHYAELGLKATVDGTEKVDGQDAYKVTFANADGSVSWSEFYDVASGLKVQTVSKGGMGGRGMGGRGGGQGGQGGAPGGGQGQGGAPGGGQGGQGGGRQGGGGPMLQTVKYSKYKDFKGLKYPTIQMQETPQGPRETSIDKVRFNEGLKESDFKVE</sequence>
<keyword evidence="4" id="KW-1185">Reference proteome</keyword>